<organism evidence="2 3">
    <name type="scientific">Parascaris univalens</name>
    <name type="common">Nematode worm</name>
    <dbReference type="NCBI Taxonomy" id="6257"/>
    <lineage>
        <taxon>Eukaryota</taxon>
        <taxon>Metazoa</taxon>
        <taxon>Ecdysozoa</taxon>
        <taxon>Nematoda</taxon>
        <taxon>Chromadorea</taxon>
        <taxon>Rhabditida</taxon>
        <taxon>Spirurina</taxon>
        <taxon>Ascaridomorpha</taxon>
        <taxon>Ascaridoidea</taxon>
        <taxon>Ascarididae</taxon>
        <taxon>Parascaris</taxon>
    </lineage>
</organism>
<dbReference type="AlphaFoldDB" id="A0A915CJU6"/>
<keyword evidence="2" id="KW-1185">Reference proteome</keyword>
<reference evidence="3" key="1">
    <citation type="submission" date="2022-11" db="UniProtKB">
        <authorList>
            <consortium name="WormBaseParasite"/>
        </authorList>
    </citation>
    <scope>IDENTIFICATION</scope>
</reference>
<name>A0A915CJU6_PARUN</name>
<evidence type="ECO:0000256" key="1">
    <source>
        <dbReference type="SAM" id="MobiDB-lite"/>
    </source>
</evidence>
<accession>A0A915CJU6</accession>
<feature type="region of interest" description="Disordered" evidence="1">
    <location>
        <begin position="96"/>
        <end position="116"/>
    </location>
</feature>
<dbReference type="WBParaSite" id="PgR263_g001_t01">
    <property type="protein sequence ID" value="PgR263_g001_t01"/>
    <property type="gene ID" value="PgR263_g001"/>
</dbReference>
<sequence length="195" mass="21747">MDRRRNDRDCTSSWVRSCSNISLSTVPTMRSTMLLCTVSTPGKKREPSLAPRDRACYGNTQFRVDMDAPTNVKGGGSVAKREMHNRGSLQPACSKRRLTSSAAPMTTRNDECHSANDDTPSGIWEIKTKHSMGKSACYIHHRKRSMGKGERCMHHQKWKAELGRSAKSPLAKARHSDSGSDQGQAPDVELRRTPY</sequence>
<evidence type="ECO:0000313" key="3">
    <source>
        <dbReference type="WBParaSite" id="PgR263_g001_t01"/>
    </source>
</evidence>
<dbReference type="Proteomes" id="UP000887569">
    <property type="component" value="Unplaced"/>
</dbReference>
<proteinExistence type="predicted"/>
<protein>
    <submittedName>
        <fullName evidence="3">Uncharacterized protein</fullName>
    </submittedName>
</protein>
<feature type="region of interest" description="Disordered" evidence="1">
    <location>
        <begin position="162"/>
        <end position="195"/>
    </location>
</feature>
<evidence type="ECO:0000313" key="2">
    <source>
        <dbReference type="Proteomes" id="UP000887569"/>
    </source>
</evidence>